<dbReference type="RefSeq" id="WP_057740444.1">
    <property type="nucleotide sequence ID" value="NZ_JQBW01000006.1"/>
</dbReference>
<dbReference type="InterPro" id="IPR053162">
    <property type="entry name" value="DnaD"/>
</dbReference>
<dbReference type="EMBL" id="JQBW01000006">
    <property type="protein sequence ID" value="KRN59071.1"/>
    <property type="molecule type" value="Genomic_DNA"/>
</dbReference>
<keyword evidence="6" id="KW-1185">Reference proteome</keyword>
<dbReference type="PANTHER" id="PTHR37293:SF6">
    <property type="entry name" value="DNA REPLICATION PROTEIN DNAD"/>
    <property type="match status" value="1"/>
</dbReference>
<sequence>MSEADLFVKMMQEGTTTISNLLLHHYHEIGMSTSELMVFLELRSYIDRGDVNPSIAVIADHLGAETDQIYDLIQQLSNDQFLKQTLEKNEQGKEETHYDFSPLWHKLARLLEKGRQQKQHAQQQNQRQKLFTAIQADFGRVLNPTEMSIVNDWLDKDHYDPQVIELALRETVLSGNYNFRYMDRILASWEQKGLKTPQAVAAEQKRFNERRRPMANNTQPKNSPASHIPIFKLNSKDE</sequence>
<feature type="compositionally biased region" description="Polar residues" evidence="2">
    <location>
        <begin position="215"/>
        <end position="225"/>
    </location>
</feature>
<name>A0A0R2I1J1_9LACO</name>
<dbReference type="InterPro" id="IPR036388">
    <property type="entry name" value="WH-like_DNA-bd_sf"/>
</dbReference>
<comment type="caution">
    <text evidence="5">The sequence shown here is derived from an EMBL/GenBank/DDBJ whole genome shotgun (WGS) entry which is preliminary data.</text>
</comment>
<evidence type="ECO:0000256" key="1">
    <source>
        <dbReference type="ARBA" id="ARBA00093462"/>
    </source>
</evidence>
<dbReference type="Gene3D" id="1.10.10.10">
    <property type="entry name" value="Winged helix-like DNA-binding domain superfamily/Winged helix DNA-binding domain"/>
    <property type="match status" value="1"/>
</dbReference>
<protein>
    <submittedName>
        <fullName evidence="5">Primosome</fullName>
    </submittedName>
</protein>
<dbReference type="OrthoDB" id="9770238at2"/>
<dbReference type="PATRIC" id="fig|396268.3.peg.107"/>
<evidence type="ECO:0000256" key="2">
    <source>
        <dbReference type="SAM" id="MobiDB-lite"/>
    </source>
</evidence>
<dbReference type="InterPro" id="IPR006343">
    <property type="entry name" value="DnaB/C_C"/>
</dbReference>
<evidence type="ECO:0000259" key="4">
    <source>
        <dbReference type="Pfam" id="PF21984"/>
    </source>
</evidence>
<dbReference type="Gene3D" id="1.10.10.630">
    <property type="entry name" value="DnaD domain-like"/>
    <property type="match status" value="1"/>
</dbReference>
<dbReference type="Proteomes" id="UP000050934">
    <property type="component" value="Unassembled WGS sequence"/>
</dbReference>
<dbReference type="NCBIfam" id="TIGR01446">
    <property type="entry name" value="DnaD_dom"/>
    <property type="match status" value="1"/>
</dbReference>
<dbReference type="Pfam" id="PF21984">
    <property type="entry name" value="DnaD_N"/>
    <property type="match status" value="1"/>
</dbReference>
<dbReference type="AlphaFoldDB" id="A0A0R2I1J1"/>
<feature type="compositionally biased region" description="Basic and acidic residues" evidence="2">
    <location>
        <begin position="203"/>
        <end position="212"/>
    </location>
</feature>
<gene>
    <name evidence="5" type="ORF">IV45_GL000107</name>
</gene>
<evidence type="ECO:0000259" key="3">
    <source>
        <dbReference type="Pfam" id="PF07261"/>
    </source>
</evidence>
<dbReference type="STRING" id="396268.IV45_GL000107"/>
<dbReference type="PANTHER" id="PTHR37293">
    <property type="entry name" value="PHAGE REPLICATION PROTEIN-RELATED"/>
    <property type="match status" value="1"/>
</dbReference>
<dbReference type="SUPFAM" id="SSF158499">
    <property type="entry name" value="DnaD domain-like"/>
    <property type="match status" value="1"/>
</dbReference>
<feature type="region of interest" description="Disordered" evidence="2">
    <location>
        <begin position="200"/>
        <end position="238"/>
    </location>
</feature>
<feature type="domain" description="DnaB/C C-terminal" evidence="3">
    <location>
        <begin position="131"/>
        <end position="202"/>
    </location>
</feature>
<evidence type="ECO:0000313" key="5">
    <source>
        <dbReference type="EMBL" id="KRN59071.1"/>
    </source>
</evidence>
<dbReference type="Pfam" id="PF07261">
    <property type="entry name" value="DnaB_2"/>
    <property type="match status" value="1"/>
</dbReference>
<organism evidence="5 6">
    <name type="scientific">Limosilactobacillus secaliphilus</name>
    <dbReference type="NCBI Taxonomy" id="396268"/>
    <lineage>
        <taxon>Bacteria</taxon>
        <taxon>Bacillati</taxon>
        <taxon>Bacillota</taxon>
        <taxon>Bacilli</taxon>
        <taxon>Lactobacillales</taxon>
        <taxon>Lactobacillaceae</taxon>
        <taxon>Limosilactobacillus</taxon>
    </lineage>
</organism>
<comment type="similarity">
    <text evidence="1">Belongs to the DnaB/DnaD family.</text>
</comment>
<dbReference type="InterPro" id="IPR053843">
    <property type="entry name" value="DnaD_N"/>
</dbReference>
<feature type="domain" description="DnaD N-terminal" evidence="4">
    <location>
        <begin position="18"/>
        <end position="117"/>
    </location>
</feature>
<evidence type="ECO:0000313" key="6">
    <source>
        <dbReference type="Proteomes" id="UP000050934"/>
    </source>
</evidence>
<dbReference type="InterPro" id="IPR034829">
    <property type="entry name" value="DnaD-like_sf"/>
</dbReference>
<reference evidence="5 6" key="1">
    <citation type="journal article" date="2015" name="Genome Announc.">
        <title>Expanding the biotechnology potential of lactobacilli through comparative genomics of 213 strains and associated genera.</title>
        <authorList>
            <person name="Sun Z."/>
            <person name="Harris H.M."/>
            <person name="McCann A."/>
            <person name="Guo C."/>
            <person name="Argimon S."/>
            <person name="Zhang W."/>
            <person name="Yang X."/>
            <person name="Jeffery I.B."/>
            <person name="Cooney J.C."/>
            <person name="Kagawa T.F."/>
            <person name="Liu W."/>
            <person name="Song Y."/>
            <person name="Salvetti E."/>
            <person name="Wrobel A."/>
            <person name="Rasinkangas P."/>
            <person name="Parkhill J."/>
            <person name="Rea M.C."/>
            <person name="O'Sullivan O."/>
            <person name="Ritari J."/>
            <person name="Douillard F.P."/>
            <person name="Paul Ross R."/>
            <person name="Yang R."/>
            <person name="Briner A.E."/>
            <person name="Felis G.E."/>
            <person name="de Vos W.M."/>
            <person name="Barrangou R."/>
            <person name="Klaenhammer T.R."/>
            <person name="Caufield P.W."/>
            <person name="Cui Y."/>
            <person name="Zhang H."/>
            <person name="O'Toole P.W."/>
        </authorList>
    </citation>
    <scope>NUCLEOTIDE SEQUENCE [LARGE SCALE GENOMIC DNA]</scope>
    <source>
        <strain evidence="5 6">DSM 17896</strain>
    </source>
</reference>
<accession>A0A0R2I1J1</accession>
<proteinExistence type="inferred from homology"/>